<dbReference type="AlphaFoldDB" id="A0A9Q2XMZ2"/>
<organism evidence="2 3">
    <name type="scientific">Pseudomonas aegrilactucae</name>
    <dbReference type="NCBI Taxonomy" id="2854028"/>
    <lineage>
        <taxon>Bacteria</taxon>
        <taxon>Pseudomonadati</taxon>
        <taxon>Pseudomonadota</taxon>
        <taxon>Gammaproteobacteria</taxon>
        <taxon>Pseudomonadales</taxon>
        <taxon>Pseudomonadaceae</taxon>
        <taxon>Pseudomonas</taxon>
    </lineage>
</organism>
<dbReference type="RefSeq" id="WP_217978028.1">
    <property type="nucleotide sequence ID" value="NZ_JAHTBI010000106.1"/>
</dbReference>
<accession>A0A9Q2XMZ2</accession>
<comment type="caution">
    <text evidence="2">The sequence shown here is derived from an EMBL/GenBank/DDBJ whole genome shotgun (WGS) entry which is preliminary data.</text>
</comment>
<feature type="region of interest" description="Disordered" evidence="1">
    <location>
        <begin position="308"/>
        <end position="334"/>
    </location>
</feature>
<dbReference type="EMBL" id="JAHTBI010000106">
    <property type="protein sequence ID" value="MBV6290017.1"/>
    <property type="molecule type" value="Genomic_DNA"/>
</dbReference>
<proteinExistence type="predicted"/>
<feature type="compositionally biased region" description="Acidic residues" evidence="1">
    <location>
        <begin position="310"/>
        <end position="322"/>
    </location>
</feature>
<keyword evidence="3" id="KW-1185">Reference proteome</keyword>
<reference evidence="2" key="2">
    <citation type="journal article" date="2023" name="Plant Pathol.">
        <title>Dismantling and reorganizing Pseudomonas marginalis sensu#lato.</title>
        <authorList>
            <person name="Sawada H."/>
            <person name="Fujikawa T."/>
            <person name="Satou M."/>
        </authorList>
    </citation>
    <scope>NUCLEOTIDE SEQUENCE</scope>
    <source>
        <strain evidence="2">MAFF 301350</strain>
    </source>
</reference>
<gene>
    <name evidence="2" type="ORF">KUO17_23820</name>
</gene>
<protein>
    <submittedName>
        <fullName evidence="2">Uncharacterized protein</fullName>
    </submittedName>
</protein>
<evidence type="ECO:0000256" key="1">
    <source>
        <dbReference type="SAM" id="MobiDB-lite"/>
    </source>
</evidence>
<name>A0A9Q2XMZ2_9PSED</name>
<evidence type="ECO:0000313" key="2">
    <source>
        <dbReference type="EMBL" id="MBV6290017.1"/>
    </source>
</evidence>
<reference evidence="2" key="1">
    <citation type="journal article" date="2022" name="Int. J. Syst. Evol. Microbiol.">
        <title>Pseudomonas aegrilactucae sp. nov. and Pseudomonas morbosilactucae sp. nov., pathogens causing bacterial rot of lettuce in Japan.</title>
        <authorList>
            <person name="Sawada H."/>
            <person name="Fujikawa T."/>
            <person name="Satou M."/>
        </authorList>
    </citation>
    <scope>NUCLEOTIDE SEQUENCE</scope>
    <source>
        <strain evidence="2">MAFF 301350</strain>
    </source>
</reference>
<sequence>MSKEMESSPLAVSACVEQWLDGPYGQYARAKVLTPDSPTPEAIYSPKALKSQPELSVPFDCKIQLSKGRWRVVEIAESARPVEVELTGFVESDSMVGGQHSWRIKLVPGQPGAAHATLDPKVLRAARFAHVERGQQLTFLALLNEVDWTVTEILAPTLSTVINDPLIAFHAFSLRDWSSDDSSKSVPFAVRLPGLSIWPLVHVFTTLLQRQSIPSLVRVDLGDPSALSRAQDYIEHAQTVLREGSPQEIDCLSIGCIEVILVWNARGFWNTQKLVAPIPMREPTLKEAIDWVQGTVVAVDDIDESKSIEVDADPLENDEIDPQDIPAGSDSTKKKNRKVKVTFEIKDRRVGRGNVNGFLKREEIVYGGLTKGATAIVQLVGNPPYWNVGRLHRSLPMRGEA</sequence>
<dbReference type="Proteomes" id="UP001106592">
    <property type="component" value="Unassembled WGS sequence"/>
</dbReference>
<evidence type="ECO:0000313" key="3">
    <source>
        <dbReference type="Proteomes" id="UP001106592"/>
    </source>
</evidence>